<dbReference type="InterPro" id="IPR008271">
    <property type="entry name" value="Ser/Thr_kinase_AS"/>
</dbReference>
<evidence type="ECO:0000259" key="13">
    <source>
        <dbReference type="PROSITE" id="PS51285"/>
    </source>
</evidence>
<dbReference type="PROSITE" id="PS51285">
    <property type="entry name" value="AGC_KINASE_CTER"/>
    <property type="match status" value="1"/>
</dbReference>
<dbReference type="AlphaFoldDB" id="A0A397JTP8"/>
<evidence type="ECO:0000256" key="2">
    <source>
        <dbReference type="ARBA" id="ARBA00022527"/>
    </source>
</evidence>
<keyword evidence="15" id="KW-1185">Reference proteome</keyword>
<proteinExistence type="inferred from homology"/>
<dbReference type="OrthoDB" id="63267at2759"/>
<comment type="catalytic activity">
    <reaction evidence="7">
        <text>L-threonyl-[protein] + ATP = O-phospho-L-threonyl-[protein] + ADP + H(+)</text>
        <dbReference type="Rhea" id="RHEA:46608"/>
        <dbReference type="Rhea" id="RHEA-COMP:11060"/>
        <dbReference type="Rhea" id="RHEA-COMP:11605"/>
        <dbReference type="ChEBI" id="CHEBI:15378"/>
        <dbReference type="ChEBI" id="CHEBI:30013"/>
        <dbReference type="ChEBI" id="CHEBI:30616"/>
        <dbReference type="ChEBI" id="CHEBI:61977"/>
        <dbReference type="ChEBI" id="CHEBI:456216"/>
        <dbReference type="EC" id="2.7.11.11"/>
    </reaction>
</comment>
<evidence type="ECO:0000256" key="9">
    <source>
        <dbReference type="PROSITE-ProRule" id="PRU10141"/>
    </source>
</evidence>
<evidence type="ECO:0000256" key="8">
    <source>
        <dbReference type="ARBA" id="ARBA00047454"/>
    </source>
</evidence>
<feature type="compositionally biased region" description="Low complexity" evidence="11">
    <location>
        <begin position="1"/>
        <end position="33"/>
    </location>
</feature>
<comment type="catalytic activity">
    <reaction evidence="8">
        <text>L-seryl-[protein] + ATP = O-phospho-L-seryl-[protein] + ADP + H(+)</text>
        <dbReference type="Rhea" id="RHEA:17989"/>
        <dbReference type="Rhea" id="RHEA-COMP:9863"/>
        <dbReference type="Rhea" id="RHEA-COMP:11604"/>
        <dbReference type="ChEBI" id="CHEBI:15378"/>
        <dbReference type="ChEBI" id="CHEBI:29999"/>
        <dbReference type="ChEBI" id="CHEBI:30616"/>
        <dbReference type="ChEBI" id="CHEBI:83421"/>
        <dbReference type="ChEBI" id="CHEBI:456216"/>
        <dbReference type="EC" id="2.7.11.11"/>
    </reaction>
</comment>
<dbReference type="GO" id="GO:0005524">
    <property type="term" value="F:ATP binding"/>
    <property type="evidence" value="ECO:0007669"/>
    <property type="project" value="UniProtKB-UniRule"/>
</dbReference>
<feature type="compositionally biased region" description="Polar residues" evidence="11">
    <location>
        <begin position="59"/>
        <end position="68"/>
    </location>
</feature>
<evidence type="ECO:0000256" key="6">
    <source>
        <dbReference type="ARBA" id="ARBA00022840"/>
    </source>
</evidence>
<feature type="binding site" evidence="9">
    <location>
        <position position="111"/>
    </location>
    <ligand>
        <name>ATP</name>
        <dbReference type="ChEBI" id="CHEBI:30616"/>
    </ligand>
</feature>
<dbReference type="GO" id="GO:0004691">
    <property type="term" value="F:cAMP-dependent protein kinase activity"/>
    <property type="evidence" value="ECO:0007669"/>
    <property type="project" value="UniProtKB-EC"/>
</dbReference>
<dbReference type="FunFam" id="3.30.200.20:FF:000005">
    <property type="entry name" value="cAMP-dependent protein kinase catalytic subunit"/>
    <property type="match status" value="1"/>
</dbReference>
<dbReference type="SMART" id="SM00220">
    <property type="entry name" value="S_TKc"/>
    <property type="match status" value="1"/>
</dbReference>
<evidence type="ECO:0000256" key="4">
    <source>
        <dbReference type="ARBA" id="ARBA00022741"/>
    </source>
</evidence>
<dbReference type="SUPFAM" id="SSF56112">
    <property type="entry name" value="Protein kinase-like (PK-like)"/>
    <property type="match status" value="1"/>
</dbReference>
<keyword evidence="3" id="KW-0808">Transferase</keyword>
<evidence type="ECO:0000256" key="10">
    <source>
        <dbReference type="RuleBase" id="RU000304"/>
    </source>
</evidence>
<evidence type="ECO:0000259" key="12">
    <source>
        <dbReference type="PROSITE" id="PS50011"/>
    </source>
</evidence>
<evidence type="ECO:0000256" key="7">
    <source>
        <dbReference type="ARBA" id="ARBA00047292"/>
    </source>
</evidence>
<dbReference type="EMBL" id="PQFF01000020">
    <property type="protein sequence ID" value="RHZ88564.1"/>
    <property type="molecule type" value="Genomic_DNA"/>
</dbReference>
<dbReference type="GO" id="GO:0005952">
    <property type="term" value="C:cAMP-dependent protein kinase complex"/>
    <property type="evidence" value="ECO:0007669"/>
    <property type="project" value="TreeGrafter"/>
</dbReference>
<feature type="compositionally biased region" description="Low complexity" evidence="11">
    <location>
        <begin position="49"/>
        <end position="58"/>
    </location>
</feature>
<dbReference type="InterPro" id="IPR000719">
    <property type="entry name" value="Prot_kinase_dom"/>
</dbReference>
<dbReference type="InterPro" id="IPR017441">
    <property type="entry name" value="Protein_kinase_ATP_BS"/>
</dbReference>
<dbReference type="PROSITE" id="PS00107">
    <property type="entry name" value="PROTEIN_KINASE_ATP"/>
    <property type="match status" value="1"/>
</dbReference>
<evidence type="ECO:0000313" key="14">
    <source>
        <dbReference type="EMBL" id="RHZ88564.1"/>
    </source>
</evidence>
<dbReference type="PROSITE" id="PS00108">
    <property type="entry name" value="PROTEIN_KINASE_ST"/>
    <property type="match status" value="1"/>
</dbReference>
<sequence>MSTMLSNINNNNGNSHTYSNEGVNGSSSDSSGNRPLYQNERIGNENENQQLSQSSQRQATPQQHQDQSSNYIARPTFGLVDFVLQRTLGTGTFGRVFLTKFKHTEHYYAMKVLKKSEIVRLKQTEHVNSERFILSQVTHPFIVNLYCTFQNDKNLYMLLEYVIGGELFSHLRRAGRFTNDMTRFYSAEIVLALEYLHDNEIIYRDLKPENLLLDSRGHIKIADFGFAKKLEDRTWTLCGTPEYLAPEIIQSKGHGKAVDWWALGILIFEMLAGYPPFFADSPFGIYEKILVGKIQFPPHFDSHAKDLIKRFLTADRTKRLGNLRGGSEDVKRHKWFRGVDWQGLYDKQIQAPIIPPYQHPGDTSNFERYPEPTEETNSPIGLTGDPHRHLFADF</sequence>
<gene>
    <name evidence="14" type="ORF">Glove_22g2</name>
</gene>
<dbReference type="PROSITE" id="PS50011">
    <property type="entry name" value="PROTEIN_KINASE_DOM"/>
    <property type="match status" value="1"/>
</dbReference>
<reference evidence="14 15" key="1">
    <citation type="submission" date="2018-08" db="EMBL/GenBank/DDBJ databases">
        <title>Genome and evolution of the arbuscular mycorrhizal fungus Diversispora epigaea (formerly Glomus versiforme) and its bacterial endosymbionts.</title>
        <authorList>
            <person name="Sun X."/>
            <person name="Fei Z."/>
            <person name="Harrison M."/>
        </authorList>
    </citation>
    <scope>NUCLEOTIDE SEQUENCE [LARGE SCALE GENOMIC DNA]</scope>
    <source>
        <strain evidence="14 15">IT104</strain>
    </source>
</reference>
<dbReference type="FunFam" id="1.10.510.10:FF:000005">
    <property type="entry name" value="cAMP-dependent protein kinase catalytic subunit alpha"/>
    <property type="match status" value="1"/>
</dbReference>
<dbReference type="Pfam" id="PF00069">
    <property type="entry name" value="Pkinase"/>
    <property type="match status" value="1"/>
</dbReference>
<evidence type="ECO:0000256" key="3">
    <source>
        <dbReference type="ARBA" id="ARBA00022679"/>
    </source>
</evidence>
<dbReference type="PANTHER" id="PTHR24353:SF37">
    <property type="entry name" value="CAMP-DEPENDENT PROTEIN KINASE CATALYTIC SUBUNIT PRKX"/>
    <property type="match status" value="1"/>
</dbReference>
<evidence type="ECO:0000256" key="1">
    <source>
        <dbReference type="ARBA" id="ARBA00012444"/>
    </source>
</evidence>
<dbReference type="PANTHER" id="PTHR24353">
    <property type="entry name" value="CYCLIC NUCLEOTIDE-DEPENDENT PROTEIN KINASE"/>
    <property type="match status" value="1"/>
</dbReference>
<dbReference type="Gene3D" id="3.30.200.20">
    <property type="entry name" value="Phosphorylase Kinase, domain 1"/>
    <property type="match status" value="1"/>
</dbReference>
<comment type="caution">
    <text evidence="14">The sequence shown here is derived from an EMBL/GenBank/DDBJ whole genome shotgun (WGS) entry which is preliminary data.</text>
</comment>
<dbReference type="InterPro" id="IPR000961">
    <property type="entry name" value="AGC-kinase_C"/>
</dbReference>
<accession>A0A397JTP8</accession>
<dbReference type="EC" id="2.7.11.11" evidence="1"/>
<keyword evidence="6 9" id="KW-0067">ATP-binding</keyword>
<dbReference type="CDD" id="cd05580">
    <property type="entry name" value="STKc_PKA_like"/>
    <property type="match status" value="1"/>
</dbReference>
<dbReference type="Proteomes" id="UP000266861">
    <property type="component" value="Unassembled WGS sequence"/>
</dbReference>
<dbReference type="GO" id="GO:0005829">
    <property type="term" value="C:cytosol"/>
    <property type="evidence" value="ECO:0007669"/>
    <property type="project" value="TreeGrafter"/>
</dbReference>
<feature type="domain" description="AGC-kinase C-terminal" evidence="13">
    <location>
        <begin position="337"/>
        <end position="394"/>
    </location>
</feature>
<keyword evidence="4 9" id="KW-0547">Nucleotide-binding</keyword>
<keyword evidence="5" id="KW-0418">Kinase</keyword>
<evidence type="ECO:0000256" key="5">
    <source>
        <dbReference type="ARBA" id="ARBA00022777"/>
    </source>
</evidence>
<protein>
    <recommendedName>
        <fullName evidence="1">cAMP-dependent protein kinase</fullName>
        <ecNumber evidence="1">2.7.11.11</ecNumber>
    </recommendedName>
</protein>
<evidence type="ECO:0000313" key="15">
    <source>
        <dbReference type="Proteomes" id="UP000266861"/>
    </source>
</evidence>
<comment type="similarity">
    <text evidence="10">Belongs to the protein kinase superfamily.</text>
</comment>
<evidence type="ECO:0000256" key="11">
    <source>
        <dbReference type="SAM" id="MobiDB-lite"/>
    </source>
</evidence>
<feature type="domain" description="Protein kinase" evidence="12">
    <location>
        <begin position="82"/>
        <end position="336"/>
    </location>
</feature>
<dbReference type="InterPro" id="IPR011009">
    <property type="entry name" value="Kinase-like_dom_sf"/>
</dbReference>
<dbReference type="STRING" id="1348612.A0A397JTP8"/>
<feature type="region of interest" description="Disordered" evidence="11">
    <location>
        <begin position="1"/>
        <end position="68"/>
    </location>
</feature>
<keyword evidence="2 10" id="KW-0723">Serine/threonine-protein kinase</keyword>
<dbReference type="SMART" id="SM00133">
    <property type="entry name" value="S_TK_X"/>
    <property type="match status" value="1"/>
</dbReference>
<name>A0A397JTP8_9GLOM</name>
<organism evidence="14 15">
    <name type="scientific">Diversispora epigaea</name>
    <dbReference type="NCBI Taxonomy" id="1348612"/>
    <lineage>
        <taxon>Eukaryota</taxon>
        <taxon>Fungi</taxon>
        <taxon>Fungi incertae sedis</taxon>
        <taxon>Mucoromycota</taxon>
        <taxon>Glomeromycotina</taxon>
        <taxon>Glomeromycetes</taxon>
        <taxon>Diversisporales</taxon>
        <taxon>Diversisporaceae</taxon>
        <taxon>Diversispora</taxon>
    </lineage>
</organism>
<dbReference type="Gene3D" id="1.10.510.10">
    <property type="entry name" value="Transferase(Phosphotransferase) domain 1"/>
    <property type="match status" value="1"/>
</dbReference>